<evidence type="ECO:0000256" key="1">
    <source>
        <dbReference type="SAM" id="MobiDB-lite"/>
    </source>
</evidence>
<dbReference type="EMBL" id="KN818360">
    <property type="protein sequence ID" value="KIL57690.1"/>
    <property type="molecule type" value="Genomic_DNA"/>
</dbReference>
<dbReference type="InParanoid" id="A0A0C2S4Q8"/>
<dbReference type="AlphaFoldDB" id="A0A0C2S4Q8"/>
<organism evidence="2 3">
    <name type="scientific">Amanita muscaria (strain Koide BX008)</name>
    <dbReference type="NCBI Taxonomy" id="946122"/>
    <lineage>
        <taxon>Eukaryota</taxon>
        <taxon>Fungi</taxon>
        <taxon>Dikarya</taxon>
        <taxon>Basidiomycota</taxon>
        <taxon>Agaricomycotina</taxon>
        <taxon>Agaricomycetes</taxon>
        <taxon>Agaricomycetidae</taxon>
        <taxon>Agaricales</taxon>
        <taxon>Pluteineae</taxon>
        <taxon>Amanitaceae</taxon>
        <taxon>Amanita</taxon>
    </lineage>
</organism>
<accession>A0A0C2S4Q8</accession>
<dbReference type="HOGENOM" id="CLU_3049814_0_0_1"/>
<name>A0A0C2S4Q8_AMAMK</name>
<gene>
    <name evidence="2" type="ORF">M378DRAFT_171453</name>
</gene>
<protein>
    <submittedName>
        <fullName evidence="2">Uncharacterized protein</fullName>
    </submittedName>
</protein>
<feature type="region of interest" description="Disordered" evidence="1">
    <location>
        <begin position="21"/>
        <end position="54"/>
    </location>
</feature>
<evidence type="ECO:0000313" key="3">
    <source>
        <dbReference type="Proteomes" id="UP000054549"/>
    </source>
</evidence>
<feature type="compositionally biased region" description="Polar residues" evidence="1">
    <location>
        <begin position="41"/>
        <end position="54"/>
    </location>
</feature>
<evidence type="ECO:0000313" key="2">
    <source>
        <dbReference type="EMBL" id="KIL57690.1"/>
    </source>
</evidence>
<reference evidence="2 3" key="1">
    <citation type="submission" date="2014-04" db="EMBL/GenBank/DDBJ databases">
        <title>Evolutionary Origins and Diversification of the Mycorrhizal Mutualists.</title>
        <authorList>
            <consortium name="DOE Joint Genome Institute"/>
            <consortium name="Mycorrhizal Genomics Consortium"/>
            <person name="Kohler A."/>
            <person name="Kuo A."/>
            <person name="Nagy L.G."/>
            <person name="Floudas D."/>
            <person name="Copeland A."/>
            <person name="Barry K.W."/>
            <person name="Cichocki N."/>
            <person name="Veneault-Fourrey C."/>
            <person name="LaButti K."/>
            <person name="Lindquist E.A."/>
            <person name="Lipzen A."/>
            <person name="Lundell T."/>
            <person name="Morin E."/>
            <person name="Murat C."/>
            <person name="Riley R."/>
            <person name="Ohm R."/>
            <person name="Sun H."/>
            <person name="Tunlid A."/>
            <person name="Henrissat B."/>
            <person name="Grigoriev I.V."/>
            <person name="Hibbett D.S."/>
            <person name="Martin F."/>
        </authorList>
    </citation>
    <scope>NUCLEOTIDE SEQUENCE [LARGE SCALE GENOMIC DNA]</scope>
    <source>
        <strain evidence="2 3">Koide BX008</strain>
    </source>
</reference>
<sequence length="54" mass="6042">MAQRQRPGQIPVYVSCKQHSRHRVTMNKSAIRPYTGPVLQLRSSSPQSNGGPPR</sequence>
<keyword evidence="3" id="KW-1185">Reference proteome</keyword>
<dbReference type="Proteomes" id="UP000054549">
    <property type="component" value="Unassembled WGS sequence"/>
</dbReference>
<proteinExistence type="predicted"/>